<protein>
    <recommendedName>
        <fullName evidence="3">Nudix hydrolase domain-containing protein</fullName>
    </recommendedName>
</protein>
<dbReference type="InterPro" id="IPR000086">
    <property type="entry name" value="NUDIX_hydrolase_dom"/>
</dbReference>
<dbReference type="Pfam" id="PF00293">
    <property type="entry name" value="NUDIX"/>
    <property type="match status" value="1"/>
</dbReference>
<dbReference type="InterPro" id="IPR015797">
    <property type="entry name" value="NUDIX_hydrolase-like_dom_sf"/>
</dbReference>
<dbReference type="PROSITE" id="PS51257">
    <property type="entry name" value="PROKAR_LIPOPROTEIN"/>
    <property type="match status" value="1"/>
</dbReference>
<keyword evidence="5" id="KW-1185">Reference proteome</keyword>
<name>A0A918XHT3_9GAMM</name>
<reference evidence="4" key="2">
    <citation type="submission" date="2020-09" db="EMBL/GenBank/DDBJ databases">
        <authorList>
            <person name="Sun Q."/>
            <person name="Kim S."/>
        </authorList>
    </citation>
    <scope>NUCLEOTIDE SEQUENCE</scope>
    <source>
        <strain evidence="4">KCTC 23430</strain>
    </source>
</reference>
<dbReference type="SUPFAM" id="SSF55811">
    <property type="entry name" value="Nudix"/>
    <property type="match status" value="1"/>
</dbReference>
<evidence type="ECO:0000259" key="3">
    <source>
        <dbReference type="PROSITE" id="PS51462"/>
    </source>
</evidence>
<evidence type="ECO:0000256" key="2">
    <source>
        <dbReference type="ARBA" id="ARBA00022801"/>
    </source>
</evidence>
<dbReference type="RefSeq" id="WP_189477043.1">
    <property type="nucleotide sequence ID" value="NZ_BMYM01000001.1"/>
</dbReference>
<evidence type="ECO:0000313" key="5">
    <source>
        <dbReference type="Proteomes" id="UP000644693"/>
    </source>
</evidence>
<sequence length="151" mass="16289">MRLVIVCLLVLTSGCAREIPPCPFGGEQVTALSAGCLAVQNDAILVVENPRGLVGPPGGSAAPGEGAQCTAHRETFEETGLSLAPGALFHTFDTGFHLYFCDLTDSSGAISTDHTWEVARAYWLPLKDFDAVRWRFEGQGEEILRRLNIVE</sequence>
<comment type="caution">
    <text evidence="4">The sequence shown here is derived from an EMBL/GenBank/DDBJ whole genome shotgun (WGS) entry which is preliminary data.</text>
</comment>
<dbReference type="Gene3D" id="3.90.79.10">
    <property type="entry name" value="Nucleoside Triphosphate Pyrophosphohydrolase"/>
    <property type="match status" value="1"/>
</dbReference>
<evidence type="ECO:0000256" key="1">
    <source>
        <dbReference type="ARBA" id="ARBA00001946"/>
    </source>
</evidence>
<accession>A0A918XHT3</accession>
<dbReference type="PROSITE" id="PS00893">
    <property type="entry name" value="NUDIX_BOX"/>
    <property type="match status" value="1"/>
</dbReference>
<feature type="domain" description="Nudix hydrolase" evidence="3">
    <location>
        <begin position="29"/>
        <end position="146"/>
    </location>
</feature>
<organism evidence="4 5">
    <name type="scientific">Parahalioglobus pacificus</name>
    <dbReference type="NCBI Taxonomy" id="930806"/>
    <lineage>
        <taxon>Bacteria</taxon>
        <taxon>Pseudomonadati</taxon>
        <taxon>Pseudomonadota</taxon>
        <taxon>Gammaproteobacteria</taxon>
        <taxon>Cellvibrionales</taxon>
        <taxon>Halieaceae</taxon>
        <taxon>Parahalioglobus</taxon>
    </lineage>
</organism>
<dbReference type="AlphaFoldDB" id="A0A918XHT3"/>
<proteinExistence type="predicted"/>
<reference evidence="4" key="1">
    <citation type="journal article" date="2014" name="Int. J. Syst. Evol. Microbiol.">
        <title>Complete genome sequence of Corynebacterium casei LMG S-19264T (=DSM 44701T), isolated from a smear-ripened cheese.</title>
        <authorList>
            <consortium name="US DOE Joint Genome Institute (JGI-PGF)"/>
            <person name="Walter F."/>
            <person name="Albersmeier A."/>
            <person name="Kalinowski J."/>
            <person name="Ruckert C."/>
        </authorList>
    </citation>
    <scope>NUCLEOTIDE SEQUENCE</scope>
    <source>
        <strain evidence="4">KCTC 23430</strain>
    </source>
</reference>
<dbReference type="EMBL" id="BMYM01000001">
    <property type="protein sequence ID" value="GHD32399.1"/>
    <property type="molecule type" value="Genomic_DNA"/>
</dbReference>
<dbReference type="PROSITE" id="PS51462">
    <property type="entry name" value="NUDIX"/>
    <property type="match status" value="1"/>
</dbReference>
<evidence type="ECO:0000313" key="4">
    <source>
        <dbReference type="EMBL" id="GHD32399.1"/>
    </source>
</evidence>
<comment type="cofactor">
    <cofactor evidence="1">
        <name>Mg(2+)</name>
        <dbReference type="ChEBI" id="CHEBI:18420"/>
    </cofactor>
</comment>
<dbReference type="InterPro" id="IPR020084">
    <property type="entry name" value="NUDIX_hydrolase_CS"/>
</dbReference>
<keyword evidence="2" id="KW-0378">Hydrolase</keyword>
<dbReference type="GO" id="GO:0016787">
    <property type="term" value="F:hydrolase activity"/>
    <property type="evidence" value="ECO:0007669"/>
    <property type="project" value="UniProtKB-KW"/>
</dbReference>
<gene>
    <name evidence="4" type="ORF">GCM10007053_16530</name>
</gene>
<dbReference type="Proteomes" id="UP000644693">
    <property type="component" value="Unassembled WGS sequence"/>
</dbReference>